<dbReference type="Pfam" id="PF01284">
    <property type="entry name" value="MARVEL"/>
    <property type="match status" value="1"/>
</dbReference>
<keyword evidence="4 8" id="KW-1133">Transmembrane helix</keyword>
<feature type="transmembrane region" description="Helical" evidence="8">
    <location>
        <begin position="108"/>
        <end position="129"/>
    </location>
</feature>
<feature type="domain" description="MARVEL" evidence="9">
    <location>
        <begin position="10"/>
        <end position="237"/>
    </location>
</feature>
<dbReference type="AlphaFoldDB" id="A0A7R9QVG9"/>
<evidence type="ECO:0000256" key="1">
    <source>
        <dbReference type="ARBA" id="ARBA00004141"/>
    </source>
</evidence>
<dbReference type="InterPro" id="IPR008253">
    <property type="entry name" value="Marvel"/>
</dbReference>
<dbReference type="Proteomes" id="UP000728032">
    <property type="component" value="Unassembled WGS sequence"/>
</dbReference>
<evidence type="ECO:0000256" key="7">
    <source>
        <dbReference type="PROSITE-ProRule" id="PRU00581"/>
    </source>
</evidence>
<dbReference type="EMBL" id="OC930428">
    <property type="protein sequence ID" value="CAD7658691.1"/>
    <property type="molecule type" value="Genomic_DNA"/>
</dbReference>
<comment type="subcellular location">
    <subcellularLocation>
        <location evidence="1">Membrane</location>
        <topology evidence="1">Multi-pass membrane protein</topology>
    </subcellularLocation>
</comment>
<gene>
    <name evidence="10" type="ORF">ONB1V03_LOCUS15312</name>
</gene>
<dbReference type="GO" id="GO:0030672">
    <property type="term" value="C:synaptic vesicle membrane"/>
    <property type="evidence" value="ECO:0007669"/>
    <property type="project" value="TreeGrafter"/>
</dbReference>
<dbReference type="PANTHER" id="PTHR10306">
    <property type="entry name" value="SYNAPTOPHYSIN"/>
    <property type="match status" value="1"/>
</dbReference>
<evidence type="ECO:0000256" key="8">
    <source>
        <dbReference type="SAM" id="Phobius"/>
    </source>
</evidence>
<evidence type="ECO:0000313" key="11">
    <source>
        <dbReference type="Proteomes" id="UP000728032"/>
    </source>
</evidence>
<comment type="similarity">
    <text evidence="2">Belongs to the synaptophysin/synaptobrevin family.</text>
</comment>
<dbReference type="InterPro" id="IPR001285">
    <property type="entry name" value="Synaptophysin/porin"/>
</dbReference>
<organism evidence="10">
    <name type="scientific">Oppiella nova</name>
    <dbReference type="NCBI Taxonomy" id="334625"/>
    <lineage>
        <taxon>Eukaryota</taxon>
        <taxon>Metazoa</taxon>
        <taxon>Ecdysozoa</taxon>
        <taxon>Arthropoda</taxon>
        <taxon>Chelicerata</taxon>
        <taxon>Arachnida</taxon>
        <taxon>Acari</taxon>
        <taxon>Acariformes</taxon>
        <taxon>Sarcoptiformes</taxon>
        <taxon>Oribatida</taxon>
        <taxon>Brachypylina</taxon>
        <taxon>Oppioidea</taxon>
        <taxon>Oppiidae</taxon>
        <taxon>Oppiella</taxon>
    </lineage>
</organism>
<dbReference type="PANTHER" id="PTHR10306:SF17">
    <property type="entry name" value="MARVEL DOMAIN-CONTAINING PROTEIN"/>
    <property type="match status" value="1"/>
</dbReference>
<feature type="non-terminal residue" evidence="10">
    <location>
        <position position="243"/>
    </location>
</feature>
<sequence length="243" mass="27618">MDITQYNTRVIQEPRGMIRVITLVFAILAFATTSGFDTITSFTTSCTRFNKTSGITYSPYFKEKFSFSVEYPFKFEDQVLKPYMNCQNETATREKQPYPMDFSSSAQFYVATGVLSFLYSTAALVLYIFGSHHYETNPLLAVIDLAATGVLTIFWLAGASAWAAGVSDVRYYTSPSYLWSHLEFCKSANTAETANPRGECYESNPGKWTSLNISLIFGFANIFLWAASMWFVFKETQFHRKQM</sequence>
<feature type="transmembrane region" description="Helical" evidence="8">
    <location>
        <begin position="213"/>
        <end position="233"/>
    </location>
</feature>
<reference evidence="10" key="1">
    <citation type="submission" date="2020-11" db="EMBL/GenBank/DDBJ databases">
        <authorList>
            <person name="Tran Van P."/>
        </authorList>
    </citation>
    <scope>NUCLEOTIDE SEQUENCE</scope>
</reference>
<evidence type="ECO:0000259" key="9">
    <source>
        <dbReference type="PROSITE" id="PS51225"/>
    </source>
</evidence>
<dbReference type="EMBL" id="CAJPVJ010015603">
    <property type="protein sequence ID" value="CAG2175877.1"/>
    <property type="molecule type" value="Genomic_DNA"/>
</dbReference>
<protein>
    <recommendedName>
        <fullName evidence="9">MARVEL domain-containing protein</fullName>
    </recommendedName>
</protein>
<evidence type="ECO:0000256" key="4">
    <source>
        <dbReference type="ARBA" id="ARBA00022989"/>
    </source>
</evidence>
<dbReference type="OrthoDB" id="10006326at2759"/>
<evidence type="ECO:0000256" key="2">
    <source>
        <dbReference type="ARBA" id="ARBA00006476"/>
    </source>
</evidence>
<accession>A0A7R9QVG9</accession>
<evidence type="ECO:0000313" key="10">
    <source>
        <dbReference type="EMBL" id="CAD7658691.1"/>
    </source>
</evidence>
<evidence type="ECO:0000256" key="5">
    <source>
        <dbReference type="ARBA" id="ARBA00023136"/>
    </source>
</evidence>
<keyword evidence="5 7" id="KW-0472">Membrane</keyword>
<keyword evidence="3 7" id="KW-0812">Transmembrane</keyword>
<feature type="transmembrane region" description="Helical" evidence="8">
    <location>
        <begin position="141"/>
        <end position="164"/>
    </location>
</feature>
<dbReference type="PROSITE" id="PS51225">
    <property type="entry name" value="MARVEL"/>
    <property type="match status" value="1"/>
</dbReference>
<keyword evidence="6" id="KW-0325">Glycoprotein</keyword>
<feature type="transmembrane region" description="Helical" evidence="8">
    <location>
        <begin position="16"/>
        <end position="36"/>
    </location>
</feature>
<evidence type="ECO:0000256" key="3">
    <source>
        <dbReference type="ARBA" id="ARBA00022692"/>
    </source>
</evidence>
<evidence type="ECO:0000256" key="6">
    <source>
        <dbReference type="ARBA" id="ARBA00023180"/>
    </source>
</evidence>
<proteinExistence type="inferred from homology"/>
<dbReference type="PRINTS" id="PR00220">
    <property type="entry name" value="SYNAPTOPHYSN"/>
</dbReference>
<keyword evidence="11" id="KW-1185">Reference proteome</keyword>
<name>A0A7R9QVG9_9ACAR</name>